<protein>
    <submittedName>
        <fullName evidence="1">Uncharacterized protein</fullName>
    </submittedName>
</protein>
<dbReference type="Proteomes" id="UP000326396">
    <property type="component" value="Linkage Group LG7"/>
</dbReference>
<comment type="caution">
    <text evidence="1">The sequence shown here is derived from an EMBL/GenBank/DDBJ whole genome shotgun (WGS) entry which is preliminary data.</text>
</comment>
<name>A0A5N6M644_9ASTR</name>
<keyword evidence="2" id="KW-1185">Reference proteome</keyword>
<sequence>MTTAGMNIITEEEEDNHRCLMKHALLALAENSKMEMRTSPLANEDGKIKHFLEVLVDVKLKLIQLFDRMLIVFEAVDTHTRCTTLLLH</sequence>
<reference evidence="1 2" key="1">
    <citation type="submission" date="2019-05" db="EMBL/GenBank/DDBJ databases">
        <title>Mikania micrantha, genome provides insights into the molecular mechanism of rapid growth.</title>
        <authorList>
            <person name="Liu B."/>
        </authorList>
    </citation>
    <scope>NUCLEOTIDE SEQUENCE [LARGE SCALE GENOMIC DNA]</scope>
    <source>
        <strain evidence="1">NLD-2019</strain>
        <tissue evidence="1">Leaf</tissue>
    </source>
</reference>
<dbReference type="AlphaFoldDB" id="A0A5N6M644"/>
<dbReference type="EMBL" id="SZYD01000017">
    <property type="protein sequence ID" value="KAD3069036.1"/>
    <property type="molecule type" value="Genomic_DNA"/>
</dbReference>
<organism evidence="1 2">
    <name type="scientific">Mikania micrantha</name>
    <name type="common">bitter vine</name>
    <dbReference type="NCBI Taxonomy" id="192012"/>
    <lineage>
        <taxon>Eukaryota</taxon>
        <taxon>Viridiplantae</taxon>
        <taxon>Streptophyta</taxon>
        <taxon>Embryophyta</taxon>
        <taxon>Tracheophyta</taxon>
        <taxon>Spermatophyta</taxon>
        <taxon>Magnoliopsida</taxon>
        <taxon>eudicotyledons</taxon>
        <taxon>Gunneridae</taxon>
        <taxon>Pentapetalae</taxon>
        <taxon>asterids</taxon>
        <taxon>campanulids</taxon>
        <taxon>Asterales</taxon>
        <taxon>Asteraceae</taxon>
        <taxon>Asteroideae</taxon>
        <taxon>Heliantheae alliance</taxon>
        <taxon>Eupatorieae</taxon>
        <taxon>Mikania</taxon>
    </lineage>
</organism>
<evidence type="ECO:0000313" key="1">
    <source>
        <dbReference type="EMBL" id="KAD3069036.1"/>
    </source>
</evidence>
<accession>A0A5N6M644</accession>
<proteinExistence type="predicted"/>
<gene>
    <name evidence="1" type="ORF">E3N88_36916</name>
</gene>
<evidence type="ECO:0000313" key="2">
    <source>
        <dbReference type="Proteomes" id="UP000326396"/>
    </source>
</evidence>